<dbReference type="PANTHER" id="PTHR46206:SF2">
    <property type="entry name" value="CYTOCHROME P450 MONOOXYGENASE AUSG-RELATED"/>
    <property type="match status" value="1"/>
</dbReference>
<keyword evidence="3 8" id="KW-0349">Heme</keyword>
<comment type="cofactor">
    <cofactor evidence="1 8">
        <name>heme</name>
        <dbReference type="ChEBI" id="CHEBI:30413"/>
    </cofactor>
</comment>
<protein>
    <submittedName>
        <fullName evidence="9">Cytochrome P450 monooxygenase</fullName>
    </submittedName>
</protein>
<sequence>MFSELTPTRSVGEFVTSGKSMLDKAVNRFGSQPFRVWTEIGLITVLRPHHGDEIRNDRRFNFLEQLAEMFPTSLPGFEPYKEAVSDAQLVQNLVKLKITRSLAKMTPSLKDECTSASIETLGFPQDWKCVVLKDAIVKIVTRMSSRIFVGEGLCRTEQWPELVISYGFESAMAAEQLKLWPKLLRPVLVKILPSCTNLRARVREADMLITEELRGRMLNGTDVGHDDSIAGFKDLAQGKPYNAGAAQLMLAIVAILTTADLVTQALLDIICNSDLIEPLREEILRVLAARGWSKAALTEMKLLDSVLKEIQRLKPNQITSMHRNVNTDVVLSDEFHLAAGTSITVSAERMRDPLIYDNPDEFDGYRFERLRQTSNESRHQLVGTSLDHLGFGFRRHACPGRFFAADEAKIALSHLLLEYEWKLSEGPLPVTRKFGFTHEADPDFKVMIKKRA</sequence>
<proteinExistence type="inferred from homology"/>
<name>A0A8H4LI74_9HYPO</name>
<evidence type="ECO:0000313" key="10">
    <source>
        <dbReference type="Proteomes" id="UP000554235"/>
    </source>
</evidence>
<dbReference type="GO" id="GO:0005506">
    <property type="term" value="F:iron ion binding"/>
    <property type="evidence" value="ECO:0007669"/>
    <property type="project" value="InterPro"/>
</dbReference>
<evidence type="ECO:0000256" key="7">
    <source>
        <dbReference type="ARBA" id="ARBA00023033"/>
    </source>
</evidence>
<keyword evidence="6 8" id="KW-0408">Iron</keyword>
<accession>A0A8H4LI74</accession>
<gene>
    <name evidence="9" type="ORF">FALBO_4719</name>
</gene>
<dbReference type="GO" id="GO:0004497">
    <property type="term" value="F:monooxygenase activity"/>
    <property type="evidence" value="ECO:0007669"/>
    <property type="project" value="UniProtKB-KW"/>
</dbReference>
<evidence type="ECO:0000256" key="3">
    <source>
        <dbReference type="ARBA" id="ARBA00022617"/>
    </source>
</evidence>
<keyword evidence="4 8" id="KW-0479">Metal-binding</keyword>
<dbReference type="InterPro" id="IPR001128">
    <property type="entry name" value="Cyt_P450"/>
</dbReference>
<dbReference type="PANTHER" id="PTHR46206">
    <property type="entry name" value="CYTOCHROME P450"/>
    <property type="match status" value="1"/>
</dbReference>
<dbReference type="GO" id="GO:0016705">
    <property type="term" value="F:oxidoreductase activity, acting on paired donors, with incorporation or reduction of molecular oxygen"/>
    <property type="evidence" value="ECO:0007669"/>
    <property type="project" value="InterPro"/>
</dbReference>
<dbReference type="InterPro" id="IPR036396">
    <property type="entry name" value="Cyt_P450_sf"/>
</dbReference>
<comment type="caution">
    <text evidence="9">The sequence shown here is derived from an EMBL/GenBank/DDBJ whole genome shotgun (WGS) entry which is preliminary data.</text>
</comment>
<organism evidence="9 10">
    <name type="scientific">Fusarium albosuccineum</name>
    <dbReference type="NCBI Taxonomy" id="1237068"/>
    <lineage>
        <taxon>Eukaryota</taxon>
        <taxon>Fungi</taxon>
        <taxon>Dikarya</taxon>
        <taxon>Ascomycota</taxon>
        <taxon>Pezizomycotina</taxon>
        <taxon>Sordariomycetes</taxon>
        <taxon>Hypocreomycetidae</taxon>
        <taxon>Hypocreales</taxon>
        <taxon>Nectriaceae</taxon>
        <taxon>Fusarium</taxon>
        <taxon>Fusarium decemcellulare species complex</taxon>
    </lineage>
</organism>
<evidence type="ECO:0000256" key="8">
    <source>
        <dbReference type="PIRSR" id="PIRSR602403-1"/>
    </source>
</evidence>
<dbReference type="Proteomes" id="UP000554235">
    <property type="component" value="Unassembled WGS sequence"/>
</dbReference>
<feature type="binding site" description="axial binding residue" evidence="8">
    <location>
        <position position="398"/>
    </location>
    <ligand>
        <name>heme</name>
        <dbReference type="ChEBI" id="CHEBI:30413"/>
    </ligand>
    <ligandPart>
        <name>Fe</name>
        <dbReference type="ChEBI" id="CHEBI:18248"/>
    </ligandPart>
</feature>
<keyword evidence="5" id="KW-0560">Oxidoreductase</keyword>
<dbReference type="CDD" id="cd11041">
    <property type="entry name" value="CYP503A1-like"/>
    <property type="match status" value="1"/>
</dbReference>
<dbReference type="PRINTS" id="PR00465">
    <property type="entry name" value="EP450IV"/>
</dbReference>
<evidence type="ECO:0000313" key="9">
    <source>
        <dbReference type="EMBL" id="KAF4468394.1"/>
    </source>
</evidence>
<dbReference type="OrthoDB" id="1844152at2759"/>
<dbReference type="AlphaFoldDB" id="A0A8H4LI74"/>
<keyword evidence="7 9" id="KW-0503">Monooxygenase</keyword>
<dbReference type="GO" id="GO:0020037">
    <property type="term" value="F:heme binding"/>
    <property type="evidence" value="ECO:0007669"/>
    <property type="project" value="InterPro"/>
</dbReference>
<comment type="similarity">
    <text evidence="2">Belongs to the cytochrome P450 family.</text>
</comment>
<evidence type="ECO:0000256" key="1">
    <source>
        <dbReference type="ARBA" id="ARBA00001971"/>
    </source>
</evidence>
<evidence type="ECO:0000256" key="2">
    <source>
        <dbReference type="ARBA" id="ARBA00010617"/>
    </source>
</evidence>
<evidence type="ECO:0000256" key="5">
    <source>
        <dbReference type="ARBA" id="ARBA00023002"/>
    </source>
</evidence>
<dbReference type="Gene3D" id="1.10.630.10">
    <property type="entry name" value="Cytochrome P450"/>
    <property type="match status" value="1"/>
</dbReference>
<reference evidence="9 10" key="1">
    <citation type="submission" date="2020-01" db="EMBL/GenBank/DDBJ databases">
        <title>Identification and distribution of gene clusters putatively required for synthesis of sphingolipid metabolism inhibitors in phylogenetically diverse species of the filamentous fungus Fusarium.</title>
        <authorList>
            <person name="Kim H.-S."/>
            <person name="Busman M."/>
            <person name="Brown D.W."/>
            <person name="Divon H."/>
            <person name="Uhlig S."/>
            <person name="Proctor R.H."/>
        </authorList>
    </citation>
    <scope>NUCLEOTIDE SEQUENCE [LARGE SCALE GENOMIC DNA]</scope>
    <source>
        <strain evidence="9 10">NRRL 20459</strain>
    </source>
</reference>
<keyword evidence="10" id="KW-1185">Reference proteome</keyword>
<dbReference type="InterPro" id="IPR002403">
    <property type="entry name" value="Cyt_P450_E_grp-IV"/>
</dbReference>
<dbReference type="SUPFAM" id="SSF48264">
    <property type="entry name" value="Cytochrome P450"/>
    <property type="match status" value="1"/>
</dbReference>
<evidence type="ECO:0000256" key="6">
    <source>
        <dbReference type="ARBA" id="ARBA00023004"/>
    </source>
</evidence>
<dbReference type="EMBL" id="JAADYS010000622">
    <property type="protein sequence ID" value="KAF4468394.1"/>
    <property type="molecule type" value="Genomic_DNA"/>
</dbReference>
<dbReference type="Pfam" id="PF00067">
    <property type="entry name" value="p450"/>
    <property type="match status" value="1"/>
</dbReference>
<evidence type="ECO:0000256" key="4">
    <source>
        <dbReference type="ARBA" id="ARBA00022723"/>
    </source>
</evidence>